<sequence length="920" mass="103356">MQPSFSSRGQRLFGKGGTPPSFLRRRRCMNLVSTKPQRNDKSKSGNISVIASSTNENSKNCPSSFSERRKNVNTTNALANDAPTVEDVTSNLNAADLDKEGRTPKKTNNNNNNKEKSDELERRRKQKLLQRYSSNYDATTTTNNASSSENPTTSRRVVTLLDGNARLRVCSDGRVSLFYAHFEDEEETKWELTSRSLVTVPPGAESVGRIVSDETTMKVEFLERSKSDGFESNVDSSTKKKVLSTLTIKPLSAKGSLTKDEREWTDNLTSGFILDYVVQTSEENEYSVEMAEIVTDVESSGKWFGGGHFVRQEWPLNGACQEVGPHYPFDFGPHGINTLVSNHWVTSTGFAIVADPETSFFHVGLNAPKENTFFEALTPNGSRRKFHTGVANILRPTALPLTSQSRQGDGKLRLQSRSGYCDSKYGAFSQEHPLVGWKSEKTHVQLPENIDPMGNLSLPTEEKETPAAAKTKNNNNRKNVKTRTCSMRVAMLAKRNVREATENVLESMPKPTQAVDTALVRGPKWSTWSRYKTAVDQEKVLKFASEILELKYERSIMEIDDRWSSAYGELEFDSVKFPDVKAMVDDLHLKGFKVTLWVTPFVTEGTRAYKEGVKNGYFVKSKVLTPGHSKAGFFSWWQPTPVVAIDLTNKDAREWFLNGLKSLQTRYGIDGFKFDAGEPCFLPKEFETKVPMKHPSEYTKLWSTEIAKTFELCEVRSGHHSTNSGVWTRIGDTFSSWTTSNGLRSLIPHLLTSSIVGYPLCLPDMIGGNAYAGGPSKELFVRWAQANCFMPAMQFSIPPWEFGKDVSEATNKILKTRLKLIDLIEDLSIKSSKTLQPICKPLWWLAPEDSNTFDINDQFCLGDDIVVAPVVYDKQRRREVYLPKGEWKEFDGEKIFSGGQWIEGGYEAGIYDIPAFVRVI</sequence>
<dbReference type="PANTHER" id="PTHR43053:SF4">
    <property type="entry name" value="MYOGENESIS-REGULATING GLYCOSIDASE"/>
    <property type="match status" value="1"/>
</dbReference>
<dbReference type="InterPro" id="IPR000322">
    <property type="entry name" value="Glyco_hydro_31_TIM"/>
</dbReference>
<dbReference type="InterPro" id="IPR013780">
    <property type="entry name" value="Glyco_hydro_b"/>
</dbReference>
<keyword evidence="2 4" id="KW-0378">Hydrolase</keyword>
<comment type="similarity">
    <text evidence="1 4">Belongs to the glycosyl hydrolase 31 family.</text>
</comment>
<feature type="region of interest" description="Disordered" evidence="5">
    <location>
        <begin position="94"/>
        <end position="153"/>
    </location>
</feature>
<dbReference type="InterPro" id="IPR017853">
    <property type="entry name" value="GH"/>
</dbReference>
<keyword evidence="3 4" id="KW-0326">Glycosidase</keyword>
<dbReference type="Gene3D" id="3.20.20.80">
    <property type="entry name" value="Glycosidases"/>
    <property type="match status" value="1"/>
</dbReference>
<evidence type="ECO:0000256" key="2">
    <source>
        <dbReference type="ARBA" id="ARBA00022801"/>
    </source>
</evidence>
<evidence type="ECO:0000256" key="1">
    <source>
        <dbReference type="ARBA" id="ARBA00007806"/>
    </source>
</evidence>
<evidence type="ECO:0000259" key="7">
    <source>
        <dbReference type="Pfam" id="PF21365"/>
    </source>
</evidence>
<evidence type="ECO:0000313" key="9">
    <source>
        <dbReference type="Proteomes" id="UP000198341"/>
    </source>
</evidence>
<dbReference type="Proteomes" id="UP000198341">
    <property type="component" value="Chromosome 6"/>
</dbReference>
<dbReference type="Pfam" id="PF21365">
    <property type="entry name" value="Glyco_hydro_31_3rd"/>
    <property type="match status" value="1"/>
</dbReference>
<dbReference type="EMBL" id="FO082273">
    <property type="protein sequence ID" value="CCO17022.1"/>
    <property type="molecule type" value="Genomic_DNA"/>
</dbReference>
<dbReference type="STRING" id="41875.K8EFW1"/>
<evidence type="ECO:0000256" key="5">
    <source>
        <dbReference type="SAM" id="MobiDB-lite"/>
    </source>
</evidence>
<feature type="compositionally biased region" description="Basic and acidic residues" evidence="5">
    <location>
        <begin position="113"/>
        <end position="122"/>
    </location>
</feature>
<dbReference type="PANTHER" id="PTHR43053">
    <property type="entry name" value="GLYCOSIDASE FAMILY 31"/>
    <property type="match status" value="1"/>
</dbReference>
<dbReference type="GO" id="GO:0005975">
    <property type="term" value="P:carbohydrate metabolic process"/>
    <property type="evidence" value="ECO:0007669"/>
    <property type="project" value="InterPro"/>
</dbReference>
<dbReference type="CDD" id="cd06592">
    <property type="entry name" value="GH31_NET37"/>
    <property type="match status" value="1"/>
</dbReference>
<feature type="domain" description="Glycosyl hydrolase family 31 C-terminal" evidence="7">
    <location>
        <begin position="836"/>
        <end position="918"/>
    </location>
</feature>
<dbReference type="SUPFAM" id="SSF51011">
    <property type="entry name" value="Glycosyl hydrolase domain"/>
    <property type="match status" value="1"/>
</dbReference>
<dbReference type="eggNOG" id="KOG1065">
    <property type="taxonomic scope" value="Eukaryota"/>
</dbReference>
<dbReference type="GeneID" id="19015444"/>
<reference evidence="8 9" key="1">
    <citation type="submission" date="2011-10" db="EMBL/GenBank/DDBJ databases">
        <authorList>
            <person name="Genoscope - CEA"/>
        </authorList>
    </citation>
    <scope>NUCLEOTIDE SEQUENCE [LARGE SCALE GENOMIC DNA]</scope>
    <source>
        <strain evidence="8 9">RCC 1105</strain>
    </source>
</reference>
<dbReference type="RefSeq" id="XP_007512422.1">
    <property type="nucleotide sequence ID" value="XM_007512360.1"/>
</dbReference>
<evidence type="ECO:0000259" key="6">
    <source>
        <dbReference type="Pfam" id="PF01055"/>
    </source>
</evidence>
<dbReference type="InterPro" id="IPR050985">
    <property type="entry name" value="Alpha-glycosidase_related"/>
</dbReference>
<gene>
    <name evidence="8" type="ORF">Bathy06g04630</name>
</gene>
<dbReference type="InterPro" id="IPR048395">
    <property type="entry name" value="Glyco_hydro_31_C"/>
</dbReference>
<feature type="compositionally biased region" description="Low complexity" evidence="5">
    <location>
        <begin position="129"/>
        <end position="153"/>
    </location>
</feature>
<dbReference type="GO" id="GO:0004553">
    <property type="term" value="F:hydrolase activity, hydrolyzing O-glycosyl compounds"/>
    <property type="evidence" value="ECO:0007669"/>
    <property type="project" value="InterPro"/>
</dbReference>
<evidence type="ECO:0000256" key="4">
    <source>
        <dbReference type="RuleBase" id="RU361185"/>
    </source>
</evidence>
<evidence type="ECO:0000313" key="8">
    <source>
        <dbReference type="EMBL" id="CCO17022.1"/>
    </source>
</evidence>
<name>K8EFW1_9CHLO</name>
<feature type="domain" description="Glycoside hydrolase family 31 TIM barrel" evidence="6">
    <location>
        <begin position="527"/>
        <end position="824"/>
    </location>
</feature>
<dbReference type="Pfam" id="PF01055">
    <property type="entry name" value="Glyco_hydro_31_2nd"/>
    <property type="match status" value="1"/>
</dbReference>
<dbReference type="AlphaFoldDB" id="K8EFW1"/>
<feature type="compositionally biased region" description="Polar residues" evidence="5">
    <location>
        <begin position="44"/>
        <end position="65"/>
    </location>
</feature>
<protein>
    <submittedName>
        <fullName evidence="8">Glycoside hydrolase family 31 protein</fullName>
    </submittedName>
</protein>
<keyword evidence="9" id="KW-1185">Reference proteome</keyword>
<evidence type="ECO:0000256" key="3">
    <source>
        <dbReference type="ARBA" id="ARBA00023295"/>
    </source>
</evidence>
<accession>K8EFW1</accession>
<feature type="region of interest" description="Disordered" evidence="5">
    <location>
        <begin position="1"/>
        <end position="69"/>
    </location>
</feature>
<proteinExistence type="inferred from homology"/>
<dbReference type="KEGG" id="bpg:Bathy06g04630"/>
<organism evidence="8 9">
    <name type="scientific">Bathycoccus prasinos</name>
    <dbReference type="NCBI Taxonomy" id="41875"/>
    <lineage>
        <taxon>Eukaryota</taxon>
        <taxon>Viridiplantae</taxon>
        <taxon>Chlorophyta</taxon>
        <taxon>Mamiellophyceae</taxon>
        <taxon>Mamiellales</taxon>
        <taxon>Bathycoccaceae</taxon>
        <taxon>Bathycoccus</taxon>
    </lineage>
</organism>
<dbReference type="OrthoDB" id="10070917at2759"/>
<dbReference type="Gene3D" id="2.60.40.1180">
    <property type="entry name" value="Golgi alpha-mannosidase II"/>
    <property type="match status" value="1"/>
</dbReference>
<dbReference type="SUPFAM" id="SSF51445">
    <property type="entry name" value="(Trans)glycosidases"/>
    <property type="match status" value="1"/>
</dbReference>